<comment type="function">
    <text evidence="7">Catalyzes the transfer of the diacylglyceryl group from phosphatidylglycerol to the sulfhydryl group of the N-terminal cysteine of a prolipoprotein, the first step in the formation of mature lipoproteins.</text>
</comment>
<feature type="transmembrane region" description="Helical" evidence="7">
    <location>
        <begin position="20"/>
        <end position="41"/>
    </location>
</feature>
<evidence type="ECO:0000256" key="6">
    <source>
        <dbReference type="ARBA" id="ARBA00023136"/>
    </source>
</evidence>
<keyword evidence="3 7" id="KW-0808">Transferase</keyword>
<dbReference type="RefSeq" id="WP_311659577.1">
    <property type="nucleotide sequence ID" value="NZ_JAVRHY010000011.1"/>
</dbReference>
<feature type="transmembrane region" description="Helical" evidence="7">
    <location>
        <begin position="228"/>
        <end position="255"/>
    </location>
</feature>
<evidence type="ECO:0000256" key="3">
    <source>
        <dbReference type="ARBA" id="ARBA00022679"/>
    </source>
</evidence>
<evidence type="ECO:0000313" key="8">
    <source>
        <dbReference type="EMBL" id="MDT0619213.1"/>
    </source>
</evidence>
<comment type="caution">
    <text evidence="8">The sequence shown here is derived from an EMBL/GenBank/DDBJ whole genome shotgun (WGS) entry which is preliminary data.</text>
</comment>
<keyword evidence="2 7" id="KW-1003">Cell membrane</keyword>
<proteinExistence type="inferred from homology"/>
<feature type="transmembrane region" description="Helical" evidence="7">
    <location>
        <begin position="53"/>
        <end position="76"/>
    </location>
</feature>
<feature type="transmembrane region" description="Helical" evidence="7">
    <location>
        <begin position="126"/>
        <end position="144"/>
    </location>
</feature>
<evidence type="ECO:0000256" key="1">
    <source>
        <dbReference type="ARBA" id="ARBA00007150"/>
    </source>
</evidence>
<name>A0ABU3BD93_9GAMM</name>
<keyword evidence="6 7" id="KW-0472">Membrane</keyword>
<dbReference type="NCBIfam" id="TIGR00544">
    <property type="entry name" value="lgt"/>
    <property type="match status" value="1"/>
</dbReference>
<dbReference type="GO" id="GO:0008961">
    <property type="term" value="F:phosphatidylglycerol-prolipoprotein diacylglyceryl transferase activity"/>
    <property type="evidence" value="ECO:0007669"/>
    <property type="project" value="UniProtKB-EC"/>
</dbReference>
<dbReference type="InterPro" id="IPR001640">
    <property type="entry name" value="Lgt"/>
</dbReference>
<keyword evidence="9" id="KW-1185">Reference proteome</keyword>
<accession>A0ABU3BD93</accession>
<dbReference type="PANTHER" id="PTHR30589">
    <property type="entry name" value="PROLIPOPROTEIN DIACYLGLYCERYL TRANSFERASE"/>
    <property type="match status" value="1"/>
</dbReference>
<organism evidence="8 9">
    <name type="scientific">Spectribacter acetivorans</name>
    <dbReference type="NCBI Taxonomy" id="3075603"/>
    <lineage>
        <taxon>Bacteria</taxon>
        <taxon>Pseudomonadati</taxon>
        <taxon>Pseudomonadota</taxon>
        <taxon>Gammaproteobacteria</taxon>
        <taxon>Salinisphaerales</taxon>
        <taxon>Salinisphaeraceae</taxon>
        <taxon>Spectribacter</taxon>
    </lineage>
</organism>
<evidence type="ECO:0000256" key="4">
    <source>
        <dbReference type="ARBA" id="ARBA00022692"/>
    </source>
</evidence>
<evidence type="ECO:0000256" key="2">
    <source>
        <dbReference type="ARBA" id="ARBA00022475"/>
    </source>
</evidence>
<dbReference type="PANTHER" id="PTHR30589:SF0">
    <property type="entry name" value="PHOSPHATIDYLGLYCEROL--PROLIPOPROTEIN DIACYLGLYCERYL TRANSFERASE"/>
    <property type="match status" value="1"/>
</dbReference>
<gene>
    <name evidence="7 8" type="primary">lgt</name>
    <name evidence="8" type="ORF">RM531_12075</name>
</gene>
<sequence>MFVHPQFDPIAISLGPLAVHWYGLMYLLSFLIGWGAAVWRTRLAHVHWDREEVGDFLFYVVLGVVIGGRVGYMLFYQPQLLLSDPKQIFFIWEGGMSFHGGMLGVFAAAAWFARKTERKFFDVTDFVAPVIPIGLFFGRIANFINAELVGRPTDVPWAMIYPQVDALARHPSQLYQAALEGIVLLALLWFVARRPRRRMMVSGFFLIGYGALRFTAEFFRQPDAHLGFIAFGWMTMGQLLCLPMIAGGLLLLALAHRGVNQQGVRD</sequence>
<evidence type="ECO:0000256" key="5">
    <source>
        <dbReference type="ARBA" id="ARBA00022989"/>
    </source>
</evidence>
<dbReference type="Pfam" id="PF01790">
    <property type="entry name" value="LGT"/>
    <property type="match status" value="1"/>
</dbReference>
<evidence type="ECO:0000313" key="9">
    <source>
        <dbReference type="Proteomes" id="UP001259982"/>
    </source>
</evidence>
<keyword evidence="4 7" id="KW-0812">Transmembrane</keyword>
<feature type="binding site" evidence="7">
    <location>
        <position position="139"/>
    </location>
    <ligand>
        <name>a 1,2-diacyl-sn-glycero-3-phospho-(1'-sn-glycerol)</name>
        <dbReference type="ChEBI" id="CHEBI:64716"/>
    </ligand>
</feature>
<dbReference type="PROSITE" id="PS01311">
    <property type="entry name" value="LGT"/>
    <property type="match status" value="1"/>
</dbReference>
<dbReference type="EC" id="2.5.1.145" evidence="7"/>
<evidence type="ECO:0000256" key="7">
    <source>
        <dbReference type="HAMAP-Rule" id="MF_01147"/>
    </source>
</evidence>
<keyword evidence="5 7" id="KW-1133">Transmembrane helix</keyword>
<feature type="transmembrane region" description="Helical" evidence="7">
    <location>
        <begin position="199"/>
        <end position="216"/>
    </location>
</feature>
<comment type="similarity">
    <text evidence="1 7">Belongs to the Lgt family.</text>
</comment>
<comment type="subcellular location">
    <subcellularLocation>
        <location evidence="7">Cell membrane</location>
        <topology evidence="7">Multi-pass membrane protein</topology>
    </subcellularLocation>
</comment>
<dbReference type="Proteomes" id="UP001259982">
    <property type="component" value="Unassembled WGS sequence"/>
</dbReference>
<comment type="catalytic activity">
    <reaction evidence="7">
        <text>L-cysteinyl-[prolipoprotein] + a 1,2-diacyl-sn-glycero-3-phospho-(1'-sn-glycerol) = an S-1,2-diacyl-sn-glyceryl-L-cysteinyl-[prolipoprotein] + sn-glycerol 1-phosphate + H(+)</text>
        <dbReference type="Rhea" id="RHEA:56712"/>
        <dbReference type="Rhea" id="RHEA-COMP:14679"/>
        <dbReference type="Rhea" id="RHEA-COMP:14680"/>
        <dbReference type="ChEBI" id="CHEBI:15378"/>
        <dbReference type="ChEBI" id="CHEBI:29950"/>
        <dbReference type="ChEBI" id="CHEBI:57685"/>
        <dbReference type="ChEBI" id="CHEBI:64716"/>
        <dbReference type="ChEBI" id="CHEBI:140658"/>
        <dbReference type="EC" id="2.5.1.145"/>
    </reaction>
</comment>
<comment type="pathway">
    <text evidence="7">Protein modification; lipoprotein biosynthesis (diacylglyceryl transfer).</text>
</comment>
<feature type="transmembrane region" description="Helical" evidence="7">
    <location>
        <begin position="174"/>
        <end position="192"/>
    </location>
</feature>
<dbReference type="EMBL" id="JAVRHY010000011">
    <property type="protein sequence ID" value="MDT0619213.1"/>
    <property type="molecule type" value="Genomic_DNA"/>
</dbReference>
<protein>
    <recommendedName>
        <fullName evidence="7">Phosphatidylglycerol--prolipoprotein diacylglyceryl transferase</fullName>
        <ecNumber evidence="7">2.5.1.145</ecNumber>
    </recommendedName>
</protein>
<feature type="transmembrane region" description="Helical" evidence="7">
    <location>
        <begin position="96"/>
        <end position="114"/>
    </location>
</feature>
<reference evidence="8 9" key="1">
    <citation type="submission" date="2023-09" db="EMBL/GenBank/DDBJ databases">
        <authorList>
            <person name="Rey-Velasco X."/>
        </authorList>
    </citation>
    <scope>NUCLEOTIDE SEQUENCE [LARGE SCALE GENOMIC DNA]</scope>
    <source>
        <strain evidence="8 9">P385</strain>
    </source>
</reference>
<dbReference type="HAMAP" id="MF_01147">
    <property type="entry name" value="Lgt"/>
    <property type="match status" value="1"/>
</dbReference>